<keyword evidence="2" id="KW-1185">Reference proteome</keyword>
<sequence>MTTDVPTAVSPPLELKRITTEMHDLEDRMQLTGELTSGEPVVLWMTQRLVKRLVPHLLTWLQPAAPTGKSAVVADYHTAAVQSFAQQAALAQLPEQSAVQATPQHSAWLIETIDVTRTEEIIALTFKSGEQQATLLMAPQPLRQWLAILHDQCVKGEWALEIWPEWILDSIPTGGPKLNATMH</sequence>
<organism evidence="1 2">
    <name type="scientific">Pseudomonas syringae</name>
    <dbReference type="NCBI Taxonomy" id="317"/>
    <lineage>
        <taxon>Bacteria</taxon>
        <taxon>Pseudomonadati</taxon>
        <taxon>Pseudomonadota</taxon>
        <taxon>Gammaproteobacteria</taxon>
        <taxon>Pseudomonadales</taxon>
        <taxon>Pseudomonadaceae</taxon>
        <taxon>Pseudomonas</taxon>
    </lineage>
</organism>
<dbReference type="EMBL" id="JPQU01000021">
    <property type="protein sequence ID" value="KFE57147.1"/>
    <property type="molecule type" value="Genomic_DNA"/>
</dbReference>
<accession>A0A085VNY4</accession>
<gene>
    <name evidence="1" type="ORF">IV01_05570</name>
</gene>
<evidence type="ECO:0000313" key="1">
    <source>
        <dbReference type="EMBL" id="KFE57147.1"/>
    </source>
</evidence>
<dbReference type="PATRIC" id="fig|317.175.peg.1170"/>
<dbReference type="RefSeq" id="WP_032626822.1">
    <property type="nucleotide sequence ID" value="NZ_JPQU01000021.1"/>
</dbReference>
<proteinExistence type="predicted"/>
<dbReference type="OrthoDB" id="5731309at2"/>
<comment type="caution">
    <text evidence="1">The sequence shown here is derived from an EMBL/GenBank/DDBJ whole genome shotgun (WGS) entry which is preliminary data.</text>
</comment>
<name>A0A085VNY4_PSESX</name>
<reference evidence="1 2" key="1">
    <citation type="submission" date="2014-07" db="EMBL/GenBank/DDBJ databases">
        <title>Draft Genome Sequences of Environmental Pseudomonas syringae strains.</title>
        <authorList>
            <person name="Baltrus D.A."/>
            <person name="Berge O."/>
            <person name="Morris C."/>
        </authorList>
    </citation>
    <scope>NUCLEOTIDE SEQUENCE [LARGE SCALE GENOMIC DNA]</scope>
    <source>
        <strain evidence="1 2">GAW0119</strain>
    </source>
</reference>
<protein>
    <submittedName>
        <fullName evidence="1">Uncharacterized protein</fullName>
    </submittedName>
</protein>
<evidence type="ECO:0000313" key="2">
    <source>
        <dbReference type="Proteomes" id="UP000028631"/>
    </source>
</evidence>
<dbReference type="AlphaFoldDB" id="A0A085VNY4"/>
<dbReference type="Proteomes" id="UP000028631">
    <property type="component" value="Unassembled WGS sequence"/>
</dbReference>